<keyword evidence="3" id="KW-1185">Reference proteome</keyword>
<reference evidence="2" key="1">
    <citation type="journal article" date="2023" name="Plant J.">
        <title>The genome of the king protea, Protea cynaroides.</title>
        <authorList>
            <person name="Chang J."/>
            <person name="Duong T.A."/>
            <person name="Schoeman C."/>
            <person name="Ma X."/>
            <person name="Roodt D."/>
            <person name="Barker N."/>
            <person name="Li Z."/>
            <person name="Van de Peer Y."/>
            <person name="Mizrachi E."/>
        </authorList>
    </citation>
    <scope>NUCLEOTIDE SEQUENCE</scope>
    <source>
        <tissue evidence="2">Young leaves</tissue>
    </source>
</reference>
<organism evidence="2 3">
    <name type="scientific">Protea cynaroides</name>
    <dbReference type="NCBI Taxonomy" id="273540"/>
    <lineage>
        <taxon>Eukaryota</taxon>
        <taxon>Viridiplantae</taxon>
        <taxon>Streptophyta</taxon>
        <taxon>Embryophyta</taxon>
        <taxon>Tracheophyta</taxon>
        <taxon>Spermatophyta</taxon>
        <taxon>Magnoliopsida</taxon>
        <taxon>Proteales</taxon>
        <taxon>Proteaceae</taxon>
        <taxon>Protea</taxon>
    </lineage>
</organism>
<feature type="region of interest" description="Disordered" evidence="1">
    <location>
        <begin position="76"/>
        <end position="97"/>
    </location>
</feature>
<dbReference type="PANTHER" id="PTHR31083">
    <property type="entry name" value="UPSTREAM OF FLC PROTEIN (DUF966)"/>
    <property type="match status" value="1"/>
</dbReference>
<dbReference type="InterPro" id="IPR010369">
    <property type="entry name" value="SOK"/>
</dbReference>
<feature type="compositionally biased region" description="Basic residues" evidence="1">
    <location>
        <begin position="78"/>
        <end position="97"/>
    </location>
</feature>
<evidence type="ECO:0000313" key="2">
    <source>
        <dbReference type="EMBL" id="KAJ4945350.1"/>
    </source>
</evidence>
<gene>
    <name evidence="2" type="ORF">NE237_014173</name>
</gene>
<dbReference type="EMBL" id="JAMYWD010001112">
    <property type="protein sequence ID" value="KAJ4945350.1"/>
    <property type="molecule type" value="Genomic_DNA"/>
</dbReference>
<dbReference type="OrthoDB" id="1731358at2759"/>
<protein>
    <submittedName>
        <fullName evidence="2">Uncharacterized protein</fullName>
    </submittedName>
</protein>
<evidence type="ECO:0000313" key="3">
    <source>
        <dbReference type="Proteomes" id="UP001141806"/>
    </source>
</evidence>
<proteinExistence type="predicted"/>
<sequence length="97" mass="11056">MEDEAVEINFMSENPRFGNPQSEEKEYFSGSIVESMTEDRVLPVEASLKKSSSYNQERSSKNGFAEAIMEEEEMKVEKKLKGKCIPRKKSSSKPTNK</sequence>
<dbReference type="Proteomes" id="UP001141806">
    <property type="component" value="Unassembled WGS sequence"/>
</dbReference>
<evidence type="ECO:0000256" key="1">
    <source>
        <dbReference type="SAM" id="MobiDB-lite"/>
    </source>
</evidence>
<accession>A0A9Q0GLB3</accession>
<name>A0A9Q0GLB3_9MAGN</name>
<dbReference type="AlphaFoldDB" id="A0A9Q0GLB3"/>
<dbReference type="PANTHER" id="PTHR31083:SF18">
    <property type="entry name" value="PROTEIN SOSEKI 2"/>
    <property type="match status" value="1"/>
</dbReference>
<comment type="caution">
    <text evidence="2">The sequence shown here is derived from an EMBL/GenBank/DDBJ whole genome shotgun (WGS) entry which is preliminary data.</text>
</comment>